<proteinExistence type="predicted"/>
<evidence type="ECO:0000256" key="1">
    <source>
        <dbReference type="ARBA" id="ARBA00004236"/>
    </source>
</evidence>
<evidence type="ECO:0000256" key="11">
    <source>
        <dbReference type="ARBA" id="ARBA00023180"/>
    </source>
</evidence>
<keyword evidence="5" id="KW-0479">Metal-binding</keyword>
<dbReference type="InterPro" id="IPR027397">
    <property type="entry name" value="Catenin-bd_sf"/>
</dbReference>
<dbReference type="PANTHER" id="PTHR24027:SF78">
    <property type="entry name" value="CADHERIN-LIKE PROTEIN 26"/>
    <property type="match status" value="1"/>
</dbReference>
<dbReference type="Pfam" id="PF00028">
    <property type="entry name" value="Cadherin"/>
    <property type="match status" value="4"/>
</dbReference>
<dbReference type="GO" id="GO:0016477">
    <property type="term" value="P:cell migration"/>
    <property type="evidence" value="ECO:0007669"/>
    <property type="project" value="TreeGrafter"/>
</dbReference>
<organism evidence="16 17">
    <name type="scientific">Silurus meridionalis</name>
    <name type="common">Southern catfish</name>
    <name type="synonym">Silurus soldatovi meridionalis</name>
    <dbReference type="NCBI Taxonomy" id="175797"/>
    <lineage>
        <taxon>Eukaryota</taxon>
        <taxon>Metazoa</taxon>
        <taxon>Chordata</taxon>
        <taxon>Craniata</taxon>
        <taxon>Vertebrata</taxon>
        <taxon>Euteleostomi</taxon>
        <taxon>Actinopterygii</taxon>
        <taxon>Neopterygii</taxon>
        <taxon>Teleostei</taxon>
        <taxon>Ostariophysi</taxon>
        <taxon>Siluriformes</taxon>
        <taxon>Siluridae</taxon>
        <taxon>Silurus</taxon>
    </lineage>
</organism>
<dbReference type="Proteomes" id="UP000606274">
    <property type="component" value="Unassembled WGS sequence"/>
</dbReference>
<evidence type="ECO:0000256" key="8">
    <source>
        <dbReference type="ARBA" id="ARBA00022837"/>
    </source>
</evidence>
<dbReference type="EMBL" id="JABFDY010000016">
    <property type="protein sequence ID" value="KAF7695857.1"/>
    <property type="molecule type" value="Genomic_DNA"/>
</dbReference>
<keyword evidence="7" id="KW-0677">Repeat</keyword>
<keyword evidence="13" id="KW-0812">Transmembrane</keyword>
<feature type="domain" description="Cadherin" evidence="15">
    <location>
        <begin position="65"/>
        <end position="164"/>
    </location>
</feature>
<dbReference type="GO" id="GO:0034332">
    <property type="term" value="P:adherens junction organization"/>
    <property type="evidence" value="ECO:0007669"/>
    <property type="project" value="TreeGrafter"/>
</dbReference>
<feature type="chain" id="PRO_5035936656" description="Cadherin domain-containing protein" evidence="14">
    <location>
        <begin position="35"/>
        <end position="856"/>
    </location>
</feature>
<evidence type="ECO:0000256" key="4">
    <source>
        <dbReference type="ARBA" id="ARBA00022490"/>
    </source>
</evidence>
<dbReference type="GO" id="GO:0007156">
    <property type="term" value="P:homophilic cell adhesion via plasma membrane adhesion molecules"/>
    <property type="evidence" value="ECO:0007669"/>
    <property type="project" value="InterPro"/>
</dbReference>
<dbReference type="CDD" id="cd11304">
    <property type="entry name" value="Cadherin_repeat"/>
    <property type="match status" value="4"/>
</dbReference>
<dbReference type="PRINTS" id="PR00205">
    <property type="entry name" value="CADHERIN"/>
</dbReference>
<dbReference type="GO" id="GO:0005912">
    <property type="term" value="C:adherens junction"/>
    <property type="evidence" value="ECO:0007669"/>
    <property type="project" value="TreeGrafter"/>
</dbReference>
<dbReference type="AlphaFoldDB" id="A0A8T0ARY9"/>
<comment type="caution">
    <text evidence="16">The sequence shown here is derived from an EMBL/GenBank/DDBJ whole genome shotgun (WGS) entry which is preliminary data.</text>
</comment>
<dbReference type="SUPFAM" id="SSF49313">
    <property type="entry name" value="Cadherin-like"/>
    <property type="match status" value="5"/>
</dbReference>
<keyword evidence="17" id="KW-1185">Reference proteome</keyword>
<dbReference type="GO" id="GO:0060027">
    <property type="term" value="P:convergent extension involved in gastrulation"/>
    <property type="evidence" value="ECO:0007669"/>
    <property type="project" value="UniProtKB-ARBA"/>
</dbReference>
<reference evidence="16" key="1">
    <citation type="submission" date="2020-08" db="EMBL/GenBank/DDBJ databases">
        <title>Chromosome-level assembly of Southern catfish (Silurus meridionalis) provides insights into visual adaptation to the nocturnal and benthic lifestyles.</title>
        <authorList>
            <person name="Zhang Y."/>
            <person name="Wang D."/>
            <person name="Peng Z."/>
        </authorList>
    </citation>
    <scope>NUCLEOTIDE SEQUENCE</scope>
    <source>
        <strain evidence="16">SWU-2019-XX</strain>
        <tissue evidence="16">Muscle</tissue>
    </source>
</reference>
<dbReference type="InterPro" id="IPR002126">
    <property type="entry name" value="Cadherin-like_dom"/>
</dbReference>
<feature type="domain" description="Cadherin" evidence="15">
    <location>
        <begin position="415"/>
        <end position="511"/>
    </location>
</feature>
<dbReference type="Gene3D" id="2.60.40.60">
    <property type="entry name" value="Cadherins"/>
    <property type="match status" value="5"/>
</dbReference>
<dbReference type="GO" id="GO:0005737">
    <property type="term" value="C:cytoplasm"/>
    <property type="evidence" value="ECO:0007669"/>
    <property type="project" value="UniProtKB-SubCell"/>
</dbReference>
<sequence>MRNTTTASRTNSRMRKSIVLVLFLLALWAESSHVLPSKNKITKETDERVLIRSKRRWVLSTFELEEESLGPFPQKVTELHNDRTLTYSVLFSISGQGVNEDPRDVFTVNAKTGELFVHKPIDREKYPIFHVNFDVMDEKTGEILDKTLAFNVAINDKNDNPPVFIPEVLYVKIPENVKEGQLPVSLQAKDNDEKDNDNSRIAMRIVSQEPALPKITLDSFSDLRDSMIMKLAFTGCFDYDKVKEYKLLVEAKDHGTPSLSSTTTVNIQITDSNTHPPVFTAPVLNAKVMEMETNKEILRMRVRDEDTPNTPGSRPVFKILKGNEEGNYKIETDPVTNEGVLTVIKGKDYERTTLAELEIGVENEEPLFVCNNWKPVSAVPKEGKVGGTAKVSIKVIDVNDPPVFKNTIQSVFKVEEEDPGEVLYTPIVTDEDSDPNKIRYELVEDPAKWVSIDPKTGKITLVKKMDRESPYVHNSTYTVVMRAIDNGEPPGTGTGTLVIHLGDKNDNTPRLTSNTTVMCGNKADRGRVTADDADVFPFGGPFTFTLGKDDVELKRLWRFDPSTGAETSLVSLTSLPYGTYTVPLKIADQQGVVAQDVLHVVVCNCGKGDVCQGLLPRSSSLHRGAIGILLGALFLLALLLCLFFFCECKEKKNFKQALPDDGNQTLIIYNEEGGGSLCKSDLKLQSPTSFNQSLNTEMLQFDPQFQQNTINHYGNQMLNTTQLTQVLNGNDTTNSRNSYAKTMAWTRSRNSTNGTTTGNRFDRGFSRSFSSQSEWNVEEQLERMLRKLSNEQQDFPEYQPRDYSSEGADANDETLDKLSFHSKGDDLEFLQTLGPKFSTLDEICHQGIKENNIKFK</sequence>
<dbReference type="GO" id="GO:0016342">
    <property type="term" value="C:catenin complex"/>
    <property type="evidence" value="ECO:0007669"/>
    <property type="project" value="TreeGrafter"/>
</dbReference>
<evidence type="ECO:0000256" key="10">
    <source>
        <dbReference type="ARBA" id="ARBA00023136"/>
    </source>
</evidence>
<evidence type="ECO:0000256" key="5">
    <source>
        <dbReference type="ARBA" id="ARBA00022723"/>
    </source>
</evidence>
<evidence type="ECO:0000313" key="16">
    <source>
        <dbReference type="EMBL" id="KAF7695857.1"/>
    </source>
</evidence>
<dbReference type="GO" id="GO:0005509">
    <property type="term" value="F:calcium ion binding"/>
    <property type="evidence" value="ECO:0007669"/>
    <property type="project" value="UniProtKB-UniRule"/>
</dbReference>
<dbReference type="GO" id="GO:0044331">
    <property type="term" value="P:cell-cell adhesion mediated by cadherin"/>
    <property type="evidence" value="ECO:0007669"/>
    <property type="project" value="TreeGrafter"/>
</dbReference>
<evidence type="ECO:0000313" key="17">
    <source>
        <dbReference type="Proteomes" id="UP000606274"/>
    </source>
</evidence>
<feature type="transmembrane region" description="Helical" evidence="13">
    <location>
        <begin position="624"/>
        <end position="646"/>
    </location>
</feature>
<keyword evidence="10 13" id="KW-0472">Membrane</keyword>
<evidence type="ECO:0000256" key="12">
    <source>
        <dbReference type="PROSITE-ProRule" id="PRU00043"/>
    </source>
</evidence>
<keyword evidence="9" id="KW-0130">Cell adhesion</keyword>
<dbReference type="SMART" id="SM00112">
    <property type="entry name" value="CA"/>
    <property type="match status" value="4"/>
</dbReference>
<feature type="domain" description="Cadherin" evidence="15">
    <location>
        <begin position="527"/>
        <end position="618"/>
    </location>
</feature>
<keyword evidence="8 12" id="KW-0106">Calcium</keyword>
<dbReference type="InterPro" id="IPR039808">
    <property type="entry name" value="Cadherin"/>
</dbReference>
<keyword evidence="11" id="KW-0325">Glycoprotein</keyword>
<comment type="subcellular location">
    <subcellularLocation>
        <location evidence="1">Cell membrane</location>
    </subcellularLocation>
    <subcellularLocation>
        <location evidence="2">Cytoplasm</location>
    </subcellularLocation>
</comment>
<dbReference type="FunFam" id="2.60.40.60:FF:000011">
    <property type="entry name" value="Cadherin 1"/>
    <property type="match status" value="1"/>
</dbReference>
<dbReference type="FunFam" id="2.60.40.60:FF:000095">
    <property type="entry name" value="Cadherin 13"/>
    <property type="match status" value="1"/>
</dbReference>
<keyword evidence="13" id="KW-1133">Transmembrane helix</keyword>
<dbReference type="InterPro" id="IPR020894">
    <property type="entry name" value="Cadherin_CS"/>
</dbReference>
<dbReference type="OrthoDB" id="9045962at2759"/>
<dbReference type="GO" id="GO:0008013">
    <property type="term" value="F:beta-catenin binding"/>
    <property type="evidence" value="ECO:0007669"/>
    <property type="project" value="TreeGrafter"/>
</dbReference>
<evidence type="ECO:0000256" key="3">
    <source>
        <dbReference type="ARBA" id="ARBA00022475"/>
    </source>
</evidence>
<evidence type="ECO:0000256" key="2">
    <source>
        <dbReference type="ARBA" id="ARBA00004496"/>
    </source>
</evidence>
<evidence type="ECO:0000256" key="9">
    <source>
        <dbReference type="ARBA" id="ARBA00022889"/>
    </source>
</evidence>
<dbReference type="FunFam" id="2.60.40.60:FF:000019">
    <property type="entry name" value="Cadherin 2"/>
    <property type="match status" value="1"/>
</dbReference>
<protein>
    <recommendedName>
        <fullName evidence="15">Cadherin domain-containing protein</fullName>
    </recommendedName>
</protein>
<keyword evidence="3" id="KW-1003">Cell membrane</keyword>
<evidence type="ECO:0000256" key="13">
    <source>
        <dbReference type="SAM" id="Phobius"/>
    </source>
</evidence>
<dbReference type="PROSITE" id="PS00232">
    <property type="entry name" value="CADHERIN_1"/>
    <property type="match status" value="1"/>
</dbReference>
<accession>A0A8T0ARY9</accession>
<dbReference type="PROSITE" id="PS50268">
    <property type="entry name" value="CADHERIN_2"/>
    <property type="match status" value="5"/>
</dbReference>
<feature type="signal peptide" evidence="14">
    <location>
        <begin position="1"/>
        <end position="34"/>
    </location>
</feature>
<keyword evidence="4" id="KW-0963">Cytoplasm</keyword>
<dbReference type="GO" id="GO:0007043">
    <property type="term" value="P:cell-cell junction assembly"/>
    <property type="evidence" value="ECO:0007669"/>
    <property type="project" value="TreeGrafter"/>
</dbReference>
<evidence type="ECO:0000256" key="6">
    <source>
        <dbReference type="ARBA" id="ARBA00022729"/>
    </source>
</evidence>
<dbReference type="GO" id="GO:0045296">
    <property type="term" value="F:cadherin binding"/>
    <property type="evidence" value="ECO:0007669"/>
    <property type="project" value="TreeGrafter"/>
</dbReference>
<dbReference type="GO" id="GO:0000902">
    <property type="term" value="P:cell morphogenesis"/>
    <property type="evidence" value="ECO:0007669"/>
    <property type="project" value="TreeGrafter"/>
</dbReference>
<evidence type="ECO:0000256" key="14">
    <source>
        <dbReference type="SAM" id="SignalP"/>
    </source>
</evidence>
<evidence type="ECO:0000259" key="15">
    <source>
        <dbReference type="PROSITE" id="PS50268"/>
    </source>
</evidence>
<name>A0A8T0ARY9_SILME</name>
<feature type="domain" description="Cadherin" evidence="15">
    <location>
        <begin position="165"/>
        <end position="279"/>
    </location>
</feature>
<dbReference type="PANTHER" id="PTHR24027">
    <property type="entry name" value="CADHERIN-23"/>
    <property type="match status" value="1"/>
</dbReference>
<evidence type="ECO:0000256" key="7">
    <source>
        <dbReference type="ARBA" id="ARBA00022737"/>
    </source>
</evidence>
<dbReference type="InterPro" id="IPR015919">
    <property type="entry name" value="Cadherin-like_sf"/>
</dbReference>
<feature type="domain" description="Cadherin" evidence="15">
    <location>
        <begin position="280"/>
        <end position="404"/>
    </location>
</feature>
<gene>
    <name evidence="16" type="ORF">HF521_005951</name>
</gene>
<dbReference type="Gene3D" id="4.10.900.10">
    <property type="entry name" value="TCF3-CBD (Catenin binding domain)"/>
    <property type="match status" value="1"/>
</dbReference>
<dbReference type="GO" id="GO:0016339">
    <property type="term" value="P:calcium-dependent cell-cell adhesion via plasma membrane cell adhesion molecules"/>
    <property type="evidence" value="ECO:0007669"/>
    <property type="project" value="TreeGrafter"/>
</dbReference>
<keyword evidence="6 14" id="KW-0732">Signal</keyword>